<dbReference type="Proteomes" id="UP000596661">
    <property type="component" value="Chromosome 9"/>
</dbReference>
<reference evidence="17" key="1">
    <citation type="submission" date="2018-11" db="EMBL/GenBank/DDBJ databases">
        <authorList>
            <person name="Grassa J C."/>
        </authorList>
    </citation>
    <scope>NUCLEOTIDE SEQUENCE [LARGE SCALE GENOMIC DNA]</scope>
</reference>
<keyword evidence="5" id="KW-0677">Repeat</keyword>
<evidence type="ECO:0000256" key="4">
    <source>
        <dbReference type="ARBA" id="ARBA00022593"/>
    </source>
</evidence>
<feature type="domain" description="AAA+ ATPase" evidence="16">
    <location>
        <begin position="1150"/>
        <end position="1286"/>
    </location>
</feature>
<keyword evidence="8" id="KW-0067">ATP-binding</keyword>
<dbReference type="GO" id="GO:0016887">
    <property type="term" value="F:ATP hydrolysis activity"/>
    <property type="evidence" value="ECO:0007669"/>
    <property type="project" value="InterPro"/>
</dbReference>
<organism evidence="17 18">
    <name type="scientific">Cannabis sativa</name>
    <name type="common">Hemp</name>
    <name type="synonym">Marijuana</name>
    <dbReference type="NCBI Taxonomy" id="3483"/>
    <lineage>
        <taxon>Eukaryota</taxon>
        <taxon>Viridiplantae</taxon>
        <taxon>Streptophyta</taxon>
        <taxon>Embryophyta</taxon>
        <taxon>Tracheophyta</taxon>
        <taxon>Spermatophyta</taxon>
        <taxon>Magnoliopsida</taxon>
        <taxon>eudicotyledons</taxon>
        <taxon>Gunneridae</taxon>
        <taxon>Pentapetalae</taxon>
        <taxon>rosids</taxon>
        <taxon>fabids</taxon>
        <taxon>Rosales</taxon>
        <taxon>Cannabaceae</taxon>
        <taxon>Cannabis</taxon>
    </lineage>
</organism>
<protein>
    <recommendedName>
        <fullName evidence="12">Peroxisomal ATPase PEX1</fullName>
    </recommendedName>
    <alternativeName>
        <fullName evidence="11">Peroxin-1</fullName>
    </alternativeName>
</protein>
<dbReference type="InterPro" id="IPR050168">
    <property type="entry name" value="AAA_ATPase_domain"/>
</dbReference>
<proteinExistence type="inferred from homology"/>
<dbReference type="Gramene" id="evm.model.09.795">
    <property type="protein sequence ID" value="cds.evm.model.09.795"/>
    <property type="gene ID" value="evm.TU.09.795"/>
</dbReference>
<evidence type="ECO:0000256" key="11">
    <source>
        <dbReference type="ARBA" id="ARBA00032509"/>
    </source>
</evidence>
<evidence type="ECO:0000256" key="9">
    <source>
        <dbReference type="ARBA" id="ARBA00022927"/>
    </source>
</evidence>
<dbReference type="SUPFAM" id="SSF54585">
    <property type="entry name" value="Cdc48 domain 2-like"/>
    <property type="match status" value="1"/>
</dbReference>
<dbReference type="InterPro" id="IPR003959">
    <property type="entry name" value="ATPase_AAA_core"/>
</dbReference>
<dbReference type="InterPro" id="IPR002885">
    <property type="entry name" value="PPR_rpt"/>
</dbReference>
<feature type="repeat" description="PPR" evidence="14">
    <location>
        <begin position="1634"/>
        <end position="1668"/>
    </location>
</feature>
<evidence type="ECO:0000256" key="14">
    <source>
        <dbReference type="PROSITE-ProRule" id="PRU00708"/>
    </source>
</evidence>
<evidence type="ECO:0000256" key="2">
    <source>
        <dbReference type="ARBA" id="ARBA00006914"/>
    </source>
</evidence>
<dbReference type="FunFam" id="3.40.50.300:FF:001620">
    <property type="entry name" value="Peroxisome biogenesis protein 1"/>
    <property type="match status" value="1"/>
</dbReference>
<dbReference type="EMBL" id="UZAU01000738">
    <property type="status" value="NOT_ANNOTATED_CDS"/>
    <property type="molecule type" value="Genomic_DNA"/>
</dbReference>
<dbReference type="Gene3D" id="3.10.330.10">
    <property type="match status" value="1"/>
</dbReference>
<dbReference type="SUPFAM" id="SSF50692">
    <property type="entry name" value="ADC-like"/>
    <property type="match status" value="1"/>
</dbReference>
<dbReference type="SMART" id="SM00382">
    <property type="entry name" value="AAA"/>
    <property type="match status" value="2"/>
</dbReference>
<dbReference type="FunFam" id="3.10.330.10:FF:000006">
    <property type="entry name" value="Peroxisome biogenesis factor 1"/>
    <property type="match status" value="1"/>
</dbReference>
<dbReference type="PROSITE" id="PS51375">
    <property type="entry name" value="PPR"/>
    <property type="match status" value="11"/>
</dbReference>
<feature type="repeat" description="PPR" evidence="14">
    <location>
        <begin position="1704"/>
        <end position="1738"/>
    </location>
</feature>
<evidence type="ECO:0000256" key="12">
    <source>
        <dbReference type="ARBA" id="ARBA00034532"/>
    </source>
</evidence>
<dbReference type="InterPro" id="IPR003960">
    <property type="entry name" value="ATPase_AAA_CS"/>
</dbReference>
<feature type="repeat" description="PPR" evidence="14">
    <location>
        <begin position="1564"/>
        <end position="1598"/>
    </location>
</feature>
<evidence type="ECO:0000256" key="3">
    <source>
        <dbReference type="ARBA" id="ARBA00022448"/>
    </source>
</evidence>
<dbReference type="Pfam" id="PF01535">
    <property type="entry name" value="PPR"/>
    <property type="match status" value="1"/>
</dbReference>
<dbReference type="FunFam" id="3.40.50.300:FF:000149">
    <property type="entry name" value="Nuclear valosin-containing protein-like"/>
    <property type="match status" value="1"/>
</dbReference>
<dbReference type="GO" id="GO:0005829">
    <property type="term" value="C:cytosol"/>
    <property type="evidence" value="ECO:0007669"/>
    <property type="project" value="TreeGrafter"/>
</dbReference>
<keyword evidence="10" id="KW-0472">Membrane</keyword>
<dbReference type="InterPro" id="IPR015342">
    <property type="entry name" value="PEX1-N_C-lobe"/>
</dbReference>
<sequence>MWSLLMSDCTGYIPNGKALHADKPPPNGSSAEGEGGEQGPERASGDGEATNPLVGSRDIGSPQGRACRGHARSTSSMAVLEVEALENRLAYMLGREATPFATELLDQDVVAIGNQIYHTPQMSWEFWGSDSQSFTLSLTFISFPFPIASYPPSGEVFEKCRAKKKNTSFENPIAYPNNPFYDANPIKEAVGCLGHVKLNRHPTPPPTRLKLYGVSDFLSDNDVVRDKPTPKESTLVWRDQIVKNKFEPISNGFRDDFINDIAKANRGGASSSRASAMDFDVKLVAGMESCFVSLPLFLIQTLQSSSSSGYLPEVLALDLRSRTSDDDHWTIAWSGATSSSSSIEIAQQFADCISLREGTRVTVRALPNVAKATLVTIEPNTEDDWEVMELNAELAEAAILNQVRIVQEKMTFPLWLGGRTIIMFCVVSTFPKEAVVQLVPGTEVAVAPKRRRKNLDSSHDSSLLSSNKARHTAMALLRVQDGNRRLVHKSFVESIELDVVLTSVAMVHPETAKMYELDSLQSVILVPRLSSKDSVKDSEKNGMTVKSNLASKDAKIAIKQEHRQAVVRILVSDSVAKGHVMIAHSLRLYLRAGLHSWVYLKRCSQLQKDIPSLSLSPCHFKVEKIKHSEKNDFEVLDNQKNRRTKNLHLNTSSVAYMNVVDWATHEEVVAALSHESHCKEDEKGPCKDESAKGLENLVKAWFSAQVDSISSTSGVKVTSLILGSETLVHFEVKGYKFGSHKNTMMSSNDFLENINKPSKLPVEILYVLTIPEDSHLGGSAYELVFDEINEGNNNDLQGALSNRIGDPVTFKCVRERIFDEDIRTDISSLGWMGTSASDVTNRMMILLSSTSSMWFSSYNLPLPGHVLIYGPSGSGKTLLAKAVAKFLQEQEDFLTYIVFVSCSKLAVEKAQTIRQTLSGYISEALDHAPSLVILDDLDSIISSTSDSEGSQISSSVTALIEFLTDIMDEYGEKGNIACGIGPLAFIASVKSLEGLPQSLTSSGRFDYHVQMPAPAASERAAILKHEIQKRCLQCPESILQDVASKCDGYDAYDLEILVDRTVHAAIGRFLSCHSSLDQCEKPTLLRDDFSRAMHDFLPVAMREVTKSAPESGRSGWDDVGGLLEIQKGIKEMIELPSKFPDIFAHAPLRLRSNVLLYGPPGCGKTHIVGAAAAACSLRFISVKGPELLNKYIGASEQAVRDIFSKAAAAAPCLLFFDEFDSIAPKRGHDNTGVTDRVVNQFLTELDGVEVLTGVFVFAATSRPDLLDAALLRPGRLDRLLFCDFPSQGERLEILSVLSRKLPLSSDVDLDAIAHMTEGFSGADLQALLSDAQLEAVHDLLGGESMHEPGEKPVITDALLKSTASRARPSVSEAEKQRLFGIYSQFLDSKRSLAAQHRWKAKSSSSGAVEKGKSDSLYIDKRGKFRSFNTKKLSRKRCGSLRGRGWKYGSGFVDGIFPVMSPTAQKILDLVLEEEVDQKRIWQVLDTLPASHEIWDDIINVAVQLRLNKQWGPIMLISEWVLYKSSFKPDVICYNLLIDAYGQKSLYKEAESTYLELLEARCMPTEDTYALLLKAYCKFGLLEKAEAVFGEMRKYGLPPSTVVYDAYIDGLIKQRKPKKAIEIFQRMKRECCQPSTNTYTMLINLYGKESKSYMSLKMFHEMRSQKCKPNICTYTALINAFAREGLCEKAEEIFEQLQEAGHEPDVYAYNALMESYSRAGFPFGAAEIFSLMQHMGCEPDRASYNIMVDAYGRAGLHEDAEAMFEEMKRIGITPTMKSHMLLLSAYSRIGNVAKCEDIVNQMQEYGLDPDTFVINSMLNLYGRLGQFDKMEKVLAAMEKGQYKEDISTYNILINVYGRAGFFDRMEELFQVIPSKNLRPDVVTWTSRLGAYSRKKLYTRCLEIFEEMIDSGCYPDGGTAKVLLSSCSSEEQVEQITTVIRTMHKDREDAMPV</sequence>
<evidence type="ECO:0000256" key="1">
    <source>
        <dbReference type="ARBA" id="ARBA00004370"/>
    </source>
</evidence>
<comment type="subcellular location">
    <subcellularLocation>
        <location evidence="1">Membrane</location>
    </subcellularLocation>
</comment>
<reference evidence="17" key="2">
    <citation type="submission" date="2021-03" db="UniProtKB">
        <authorList>
            <consortium name="EnsemblPlants"/>
        </authorList>
    </citation>
    <scope>IDENTIFICATION</scope>
</reference>
<feature type="domain" description="AAA+ ATPase" evidence="16">
    <location>
        <begin position="862"/>
        <end position="1015"/>
    </location>
</feature>
<dbReference type="InterPro" id="IPR003593">
    <property type="entry name" value="AAA+_ATPase"/>
</dbReference>
<dbReference type="Gene3D" id="3.40.50.300">
    <property type="entry name" value="P-loop containing nucleotide triphosphate hydrolases"/>
    <property type="match status" value="2"/>
</dbReference>
<evidence type="ECO:0000313" key="17">
    <source>
        <dbReference type="EnsemblPlants" id="cds.evm.model.09.795"/>
    </source>
</evidence>
<comment type="catalytic activity">
    <reaction evidence="13">
        <text>ATP + H2O = ADP + phosphate + H(+)</text>
        <dbReference type="Rhea" id="RHEA:13065"/>
        <dbReference type="ChEBI" id="CHEBI:15377"/>
        <dbReference type="ChEBI" id="CHEBI:15378"/>
        <dbReference type="ChEBI" id="CHEBI:30616"/>
        <dbReference type="ChEBI" id="CHEBI:43474"/>
        <dbReference type="ChEBI" id="CHEBI:456216"/>
    </reaction>
    <physiologicalReaction direction="left-to-right" evidence="13">
        <dbReference type="Rhea" id="RHEA:13066"/>
    </physiologicalReaction>
</comment>
<dbReference type="CDD" id="cd19526">
    <property type="entry name" value="RecA-like_PEX1_r2"/>
    <property type="match status" value="1"/>
</dbReference>
<evidence type="ECO:0000256" key="13">
    <source>
        <dbReference type="ARBA" id="ARBA00048778"/>
    </source>
</evidence>
<dbReference type="Gene3D" id="1.25.40.10">
    <property type="entry name" value="Tetratricopeptide repeat domain"/>
    <property type="match status" value="4"/>
</dbReference>
<dbReference type="SUPFAM" id="SSF48452">
    <property type="entry name" value="TPR-like"/>
    <property type="match status" value="1"/>
</dbReference>
<keyword evidence="4" id="KW-0962">Peroxisome biogenesis</keyword>
<feature type="repeat" description="PPR" evidence="14">
    <location>
        <begin position="1739"/>
        <end position="1773"/>
    </location>
</feature>
<feature type="repeat" description="PPR" evidence="14">
    <location>
        <begin position="1879"/>
        <end position="1913"/>
    </location>
</feature>
<dbReference type="InterPro" id="IPR027417">
    <property type="entry name" value="P-loop_NTPase"/>
</dbReference>
<feature type="repeat" description="PPR" evidence="14">
    <location>
        <begin position="1809"/>
        <end position="1843"/>
    </location>
</feature>
<dbReference type="PANTHER" id="PTHR23077">
    <property type="entry name" value="AAA-FAMILY ATPASE"/>
    <property type="match status" value="1"/>
</dbReference>
<dbReference type="Pfam" id="PF00004">
    <property type="entry name" value="AAA"/>
    <property type="match status" value="2"/>
</dbReference>
<evidence type="ECO:0000256" key="6">
    <source>
        <dbReference type="ARBA" id="ARBA00022741"/>
    </source>
</evidence>
<dbReference type="EnsemblPlants" id="evm.model.09.795">
    <property type="protein sequence ID" value="cds.evm.model.09.795"/>
    <property type="gene ID" value="evm.TU.09.795"/>
</dbReference>
<dbReference type="InterPro" id="IPR029067">
    <property type="entry name" value="CDC48_domain_2-like_sf"/>
</dbReference>
<evidence type="ECO:0000256" key="15">
    <source>
        <dbReference type="SAM" id="MobiDB-lite"/>
    </source>
</evidence>
<name>A0A803QHE0_CANSA</name>
<comment type="similarity">
    <text evidence="2">Belongs to the AAA ATPase family.</text>
</comment>
<dbReference type="Pfam" id="PF13041">
    <property type="entry name" value="PPR_2"/>
    <property type="match status" value="5"/>
</dbReference>
<dbReference type="InterPro" id="IPR011990">
    <property type="entry name" value="TPR-like_helical_dom_sf"/>
</dbReference>
<feature type="repeat" description="PPR" evidence="14">
    <location>
        <begin position="1844"/>
        <end position="1878"/>
    </location>
</feature>
<feature type="repeat" description="PPR" evidence="14">
    <location>
        <begin position="1669"/>
        <end position="1703"/>
    </location>
</feature>
<evidence type="ECO:0000256" key="7">
    <source>
        <dbReference type="ARBA" id="ARBA00022801"/>
    </source>
</evidence>
<dbReference type="Pfam" id="PF12854">
    <property type="entry name" value="PPR_1"/>
    <property type="match status" value="1"/>
</dbReference>
<feature type="repeat" description="PPR" evidence="14">
    <location>
        <begin position="1529"/>
        <end position="1563"/>
    </location>
</feature>
<dbReference type="InterPro" id="IPR009010">
    <property type="entry name" value="Asp_de-COase-like_dom_sf"/>
</dbReference>
<evidence type="ECO:0000256" key="10">
    <source>
        <dbReference type="ARBA" id="ARBA00023136"/>
    </source>
</evidence>
<dbReference type="InterPro" id="IPR041569">
    <property type="entry name" value="AAA_lid_3"/>
</dbReference>
<dbReference type="SUPFAM" id="SSF52540">
    <property type="entry name" value="P-loop containing nucleoside triphosphate hydrolases"/>
    <property type="match status" value="2"/>
</dbReference>
<evidence type="ECO:0000313" key="18">
    <source>
        <dbReference type="Proteomes" id="UP000596661"/>
    </source>
</evidence>
<feature type="region of interest" description="Disordered" evidence="15">
    <location>
        <begin position="16"/>
        <end position="72"/>
    </location>
</feature>
<evidence type="ECO:0000256" key="5">
    <source>
        <dbReference type="ARBA" id="ARBA00022737"/>
    </source>
</evidence>
<dbReference type="GO" id="GO:0005524">
    <property type="term" value="F:ATP binding"/>
    <property type="evidence" value="ECO:0007669"/>
    <property type="project" value="UniProtKB-KW"/>
</dbReference>
<keyword evidence="6" id="KW-0547">Nucleotide-binding</keyword>
<feature type="repeat" description="PPR" evidence="14">
    <location>
        <begin position="1599"/>
        <end position="1633"/>
    </location>
</feature>
<keyword evidence="18" id="KW-1185">Reference proteome</keyword>
<dbReference type="PANTHER" id="PTHR23077:SF12">
    <property type="entry name" value="PEROXISOMAL ATPASE PEX1"/>
    <property type="match status" value="1"/>
</dbReference>
<evidence type="ECO:0000256" key="8">
    <source>
        <dbReference type="ARBA" id="ARBA00022840"/>
    </source>
</evidence>
<accession>A0A803QHE0</accession>
<dbReference type="GO" id="GO:0016558">
    <property type="term" value="P:protein import into peroxisome matrix"/>
    <property type="evidence" value="ECO:0007669"/>
    <property type="project" value="TreeGrafter"/>
</dbReference>
<evidence type="ECO:0000259" key="16">
    <source>
        <dbReference type="SMART" id="SM00382"/>
    </source>
</evidence>
<dbReference type="Gene3D" id="1.10.8.60">
    <property type="match status" value="2"/>
</dbReference>
<dbReference type="Pfam" id="PF17862">
    <property type="entry name" value="AAA_lid_3"/>
    <property type="match status" value="1"/>
</dbReference>
<keyword evidence="9" id="KW-0653">Protein transport</keyword>
<dbReference type="NCBIfam" id="TIGR00756">
    <property type="entry name" value="PPR"/>
    <property type="match status" value="10"/>
</dbReference>
<feature type="repeat" description="PPR" evidence="14">
    <location>
        <begin position="1774"/>
        <end position="1808"/>
    </location>
</feature>
<keyword evidence="3" id="KW-0813">Transport</keyword>
<dbReference type="PROSITE" id="PS00674">
    <property type="entry name" value="AAA"/>
    <property type="match status" value="1"/>
</dbReference>
<keyword evidence="7" id="KW-0378">Hydrolase</keyword>
<dbReference type="GO" id="GO:0005778">
    <property type="term" value="C:peroxisomal membrane"/>
    <property type="evidence" value="ECO:0007669"/>
    <property type="project" value="TreeGrafter"/>
</dbReference>
<dbReference type="Pfam" id="PF09262">
    <property type="entry name" value="PEX-1N"/>
    <property type="match status" value="1"/>
</dbReference>